<dbReference type="Proteomes" id="UP000815325">
    <property type="component" value="Unassembled WGS sequence"/>
</dbReference>
<proteinExistence type="predicted"/>
<sequence>RPPSGYLSSCLRLGVLCHSAQPQALANSVWALGKMGVAVPPNILRRLLQASYRNMYQFTPQGLVCLVYGFASMRPRPVLPKAWQLKLFDASWRFMRPGPPDTSSPLPAMAGSKQEEGSEDSSLLSNGGVGQEGEQNSMSSQYCTQPSGPLHVTGSTEQGENMDDSVLGARGAGQQTQQSSVSSQQGSQQPVSLLLSAQQSEEVEQERGSSSSRSGNSSSSSSNSREARAHQNNINNPAWAVQEGGGSNSSRGGSNSRKAQAHENHNSPVWGSGGAVMGLRQSGPKLHASTLICLLRGLVLARAFPSKPWLAECFAQVGVLGGCSVWLGDLRMWVLNWRAQCMWMLVGVLYAGGCAGHVNADWRALCKRVFCAEVWHALAERTPSPVWVWSACDVKLCQCYVSRSVECDGTQ</sequence>
<name>A0ABQ7FVZ8_DUNSA</name>
<feature type="non-terminal residue" evidence="2">
    <location>
        <position position="411"/>
    </location>
</feature>
<feature type="compositionally biased region" description="Low complexity" evidence="1">
    <location>
        <begin position="248"/>
        <end position="257"/>
    </location>
</feature>
<reference evidence="2" key="1">
    <citation type="submission" date="2017-08" db="EMBL/GenBank/DDBJ databases">
        <authorList>
            <person name="Polle J.E."/>
            <person name="Barry K."/>
            <person name="Cushman J."/>
            <person name="Schmutz J."/>
            <person name="Tran D."/>
            <person name="Hathwaick L.T."/>
            <person name="Yim W.C."/>
            <person name="Jenkins J."/>
            <person name="Mckie-Krisberg Z.M."/>
            <person name="Prochnik S."/>
            <person name="Lindquist E."/>
            <person name="Dockter R.B."/>
            <person name="Adam C."/>
            <person name="Molina H."/>
            <person name="Bunkerborg J."/>
            <person name="Jin E."/>
            <person name="Buchheim M."/>
            <person name="Magnuson J."/>
        </authorList>
    </citation>
    <scope>NUCLEOTIDE SEQUENCE</scope>
    <source>
        <strain evidence="2">CCAP 19/18</strain>
    </source>
</reference>
<feature type="compositionally biased region" description="Polar residues" evidence="1">
    <location>
        <begin position="133"/>
        <end position="159"/>
    </location>
</feature>
<feature type="non-terminal residue" evidence="2">
    <location>
        <position position="1"/>
    </location>
</feature>
<gene>
    <name evidence="2" type="ORF">DUNSADRAFT_2748</name>
</gene>
<feature type="compositionally biased region" description="Low complexity" evidence="1">
    <location>
        <begin position="208"/>
        <end position="224"/>
    </location>
</feature>
<protein>
    <submittedName>
        <fullName evidence="2">Uncharacterized protein</fullName>
    </submittedName>
</protein>
<accession>A0ABQ7FVZ8</accession>
<evidence type="ECO:0000256" key="1">
    <source>
        <dbReference type="SAM" id="MobiDB-lite"/>
    </source>
</evidence>
<comment type="caution">
    <text evidence="2">The sequence shown here is derived from an EMBL/GenBank/DDBJ whole genome shotgun (WGS) entry which is preliminary data.</text>
</comment>
<dbReference type="EMBL" id="MU070842">
    <property type="protein sequence ID" value="KAF5826554.1"/>
    <property type="molecule type" value="Genomic_DNA"/>
</dbReference>
<evidence type="ECO:0000313" key="2">
    <source>
        <dbReference type="EMBL" id="KAF5826554.1"/>
    </source>
</evidence>
<keyword evidence="3" id="KW-1185">Reference proteome</keyword>
<organism evidence="2 3">
    <name type="scientific">Dunaliella salina</name>
    <name type="common">Green alga</name>
    <name type="synonym">Protococcus salinus</name>
    <dbReference type="NCBI Taxonomy" id="3046"/>
    <lineage>
        <taxon>Eukaryota</taxon>
        <taxon>Viridiplantae</taxon>
        <taxon>Chlorophyta</taxon>
        <taxon>core chlorophytes</taxon>
        <taxon>Chlorophyceae</taxon>
        <taxon>CS clade</taxon>
        <taxon>Chlamydomonadales</taxon>
        <taxon>Dunaliellaceae</taxon>
        <taxon>Dunaliella</taxon>
    </lineage>
</organism>
<evidence type="ECO:0000313" key="3">
    <source>
        <dbReference type="Proteomes" id="UP000815325"/>
    </source>
</evidence>
<feature type="region of interest" description="Disordered" evidence="1">
    <location>
        <begin position="98"/>
        <end position="273"/>
    </location>
</feature>
<feature type="compositionally biased region" description="Low complexity" evidence="1">
    <location>
        <begin position="173"/>
        <end position="196"/>
    </location>
</feature>